<accession>A0A444Z0I9</accession>
<evidence type="ECO:0000259" key="1">
    <source>
        <dbReference type="Pfam" id="PF03108"/>
    </source>
</evidence>
<feature type="domain" description="Transposase MuDR plant" evidence="1">
    <location>
        <begin position="18"/>
        <end position="78"/>
    </location>
</feature>
<reference evidence="2 3" key="1">
    <citation type="submission" date="2019-01" db="EMBL/GenBank/DDBJ databases">
        <title>Sequencing of cultivated peanut Arachis hypogaea provides insights into genome evolution and oil improvement.</title>
        <authorList>
            <person name="Chen X."/>
        </authorList>
    </citation>
    <scope>NUCLEOTIDE SEQUENCE [LARGE SCALE GENOMIC DNA]</scope>
    <source>
        <strain evidence="3">cv. Fuhuasheng</strain>
        <tissue evidence="2">Leaves</tissue>
    </source>
</reference>
<proteinExistence type="predicted"/>
<dbReference type="Proteomes" id="UP000289738">
    <property type="component" value="Chromosome B05"/>
</dbReference>
<name>A0A444Z0I9_ARAHY</name>
<comment type="caution">
    <text evidence="2">The sequence shown here is derived from an EMBL/GenBank/DDBJ whole genome shotgun (WGS) entry which is preliminary data.</text>
</comment>
<sequence length="152" mass="17448">MSSIHRDKHGMHGAEEFEVGQWFQSKEEVVLMVKNYNIRRGVQYKVFESDQLKYHGKCVQFGNGCNWLIRVTIRQRKGYWEVRKYNGPHTCLATELFTDHRQLDYHVICASILSLVNSIAVHQPHAGLPPSINCSKSLRQPLTGNPSTGRPN</sequence>
<evidence type="ECO:0000313" key="3">
    <source>
        <dbReference type="Proteomes" id="UP000289738"/>
    </source>
</evidence>
<organism evidence="2 3">
    <name type="scientific">Arachis hypogaea</name>
    <name type="common">Peanut</name>
    <dbReference type="NCBI Taxonomy" id="3818"/>
    <lineage>
        <taxon>Eukaryota</taxon>
        <taxon>Viridiplantae</taxon>
        <taxon>Streptophyta</taxon>
        <taxon>Embryophyta</taxon>
        <taxon>Tracheophyta</taxon>
        <taxon>Spermatophyta</taxon>
        <taxon>Magnoliopsida</taxon>
        <taxon>eudicotyledons</taxon>
        <taxon>Gunneridae</taxon>
        <taxon>Pentapetalae</taxon>
        <taxon>rosids</taxon>
        <taxon>fabids</taxon>
        <taxon>Fabales</taxon>
        <taxon>Fabaceae</taxon>
        <taxon>Papilionoideae</taxon>
        <taxon>50 kb inversion clade</taxon>
        <taxon>dalbergioids sensu lato</taxon>
        <taxon>Dalbergieae</taxon>
        <taxon>Pterocarpus clade</taxon>
        <taxon>Arachis</taxon>
    </lineage>
</organism>
<dbReference type="Pfam" id="PF03108">
    <property type="entry name" value="DBD_Tnp_Mut"/>
    <property type="match status" value="1"/>
</dbReference>
<dbReference type="AlphaFoldDB" id="A0A444Z0I9"/>
<dbReference type="InterPro" id="IPR004332">
    <property type="entry name" value="Transposase_MuDR"/>
</dbReference>
<keyword evidence="3" id="KW-1185">Reference proteome</keyword>
<dbReference type="EMBL" id="SDMP01000015">
    <property type="protein sequence ID" value="RYR07678.1"/>
    <property type="molecule type" value="Genomic_DNA"/>
</dbReference>
<gene>
    <name evidence="2" type="ORF">Ahy_B05g075085</name>
</gene>
<protein>
    <recommendedName>
        <fullName evidence="1">Transposase MuDR plant domain-containing protein</fullName>
    </recommendedName>
</protein>
<evidence type="ECO:0000313" key="2">
    <source>
        <dbReference type="EMBL" id="RYR07678.1"/>
    </source>
</evidence>